<feature type="domain" description="Integrase catalytic" evidence="1">
    <location>
        <begin position="116"/>
        <end position="276"/>
    </location>
</feature>
<dbReference type="InterPro" id="IPR012337">
    <property type="entry name" value="RNaseH-like_sf"/>
</dbReference>
<dbReference type="InterPro" id="IPR025948">
    <property type="entry name" value="HTH-like_dom"/>
</dbReference>
<dbReference type="InterPro" id="IPR001584">
    <property type="entry name" value="Integrase_cat-core"/>
</dbReference>
<dbReference type="Pfam" id="PF13276">
    <property type="entry name" value="HTH_21"/>
    <property type="match status" value="1"/>
</dbReference>
<dbReference type="GO" id="GO:0015074">
    <property type="term" value="P:DNA integration"/>
    <property type="evidence" value="ECO:0007669"/>
    <property type="project" value="InterPro"/>
</dbReference>
<name>A0A1Q8YCS1_9BURK</name>
<dbReference type="PANTHER" id="PTHR46889">
    <property type="entry name" value="TRANSPOSASE INSF FOR INSERTION SEQUENCE IS3B-RELATED"/>
    <property type="match status" value="1"/>
</dbReference>
<evidence type="ECO:0000259" key="1">
    <source>
        <dbReference type="PROSITE" id="PS50994"/>
    </source>
</evidence>
<protein>
    <submittedName>
        <fullName evidence="2">Integrase core domain protein</fullName>
    </submittedName>
</protein>
<dbReference type="InterPro" id="IPR048020">
    <property type="entry name" value="Transpos_IS3"/>
</dbReference>
<dbReference type="SUPFAM" id="SSF53098">
    <property type="entry name" value="Ribonuclease H-like"/>
    <property type="match status" value="1"/>
</dbReference>
<gene>
    <name evidence="2" type="ORF">BLL52_3070</name>
    <name evidence="3" type="ORF">BLL52_3106</name>
</gene>
<dbReference type="InterPro" id="IPR036397">
    <property type="entry name" value="RNaseH_sf"/>
</dbReference>
<dbReference type="NCBIfam" id="NF033516">
    <property type="entry name" value="transpos_IS3"/>
    <property type="match status" value="1"/>
</dbReference>
<dbReference type="InterPro" id="IPR050900">
    <property type="entry name" value="Transposase_IS3/IS150/IS904"/>
</dbReference>
<sequence length="305" mass="34857">MMRQDWIDKGDAVAVSRQCVLTGVSRATLYAQQKPKALDEHDELIKRLLDEEYTRHPFYGTRRMVVYLGRCGHTVNRKRAQRLMRSMGLAGMAPGPNTSRAHPQHKVYPYLLRGVAIERPNQVWSTDITYIRLARGFVYLVAIMDWYSRRVLSWRISNSMDAMFCVDCLEDALRLHGKPEVFNSDQGSQFTSEAFTGVLKREGITISMDGRGRAFDNIFVERLWRNVKYEDVYLNGYATMGELLIGLTKYFSFYNAERMHQSLANQTPNAVYASATGGGALIVDKFPREGGETPCFAALHREFLQ</sequence>
<organism evidence="2 4">
    <name type="scientific">Rhodoferax antarcticus ANT.BR</name>
    <dbReference type="NCBI Taxonomy" id="1111071"/>
    <lineage>
        <taxon>Bacteria</taxon>
        <taxon>Pseudomonadati</taxon>
        <taxon>Pseudomonadota</taxon>
        <taxon>Betaproteobacteria</taxon>
        <taxon>Burkholderiales</taxon>
        <taxon>Comamonadaceae</taxon>
        <taxon>Rhodoferax</taxon>
    </lineage>
</organism>
<evidence type="ECO:0000313" key="2">
    <source>
        <dbReference type="EMBL" id="OLP05620.1"/>
    </source>
</evidence>
<evidence type="ECO:0000313" key="4">
    <source>
        <dbReference type="Proteomes" id="UP000185911"/>
    </source>
</evidence>
<reference evidence="2 4" key="1">
    <citation type="submission" date="2017-01" db="EMBL/GenBank/DDBJ databases">
        <title>Genome sequence of Rhodoferax antarcticus ANT.BR, a psychrophilic purple nonsulfur bacterium from an Antarctic microbial mat.</title>
        <authorList>
            <person name="Baker J."/>
            <person name="Riester C."/>
            <person name="Skinner B."/>
            <person name="Newell A."/>
            <person name="Swingley W."/>
            <person name="Madigan M."/>
            <person name="Jung D."/>
            <person name="Asao M."/>
            <person name="Chen M."/>
            <person name="Loughlin P."/>
            <person name="Pan H."/>
            <person name="Lin S."/>
            <person name="Li N."/>
            <person name="Shaw J."/>
            <person name="Prado M."/>
            <person name="Sherman C."/>
            <person name="Li X."/>
            <person name="Tang J."/>
            <person name="Blankenship R."/>
            <person name="Zhao T."/>
            <person name="Touchman J."/>
            <person name="Sattley M."/>
        </authorList>
    </citation>
    <scope>NUCLEOTIDE SEQUENCE [LARGE SCALE GENOMIC DNA]</scope>
    <source>
        <strain evidence="2 4">ANT.BR</strain>
    </source>
</reference>
<dbReference type="PANTHER" id="PTHR46889:SF4">
    <property type="entry name" value="TRANSPOSASE INSO FOR INSERTION SEQUENCE ELEMENT IS911B-RELATED"/>
    <property type="match status" value="1"/>
</dbReference>
<evidence type="ECO:0000313" key="3">
    <source>
        <dbReference type="EMBL" id="OLP05654.1"/>
    </source>
</evidence>
<dbReference type="Proteomes" id="UP000185911">
    <property type="component" value="Unassembled WGS sequence"/>
</dbReference>
<dbReference type="EMBL" id="MSYM01000015">
    <property type="protein sequence ID" value="OLP05620.1"/>
    <property type="molecule type" value="Genomic_DNA"/>
</dbReference>
<dbReference type="PROSITE" id="PS50994">
    <property type="entry name" value="INTEGRASE"/>
    <property type="match status" value="1"/>
</dbReference>
<proteinExistence type="predicted"/>
<dbReference type="Pfam" id="PF00665">
    <property type="entry name" value="rve"/>
    <property type="match status" value="1"/>
</dbReference>
<comment type="caution">
    <text evidence="2">The sequence shown here is derived from an EMBL/GenBank/DDBJ whole genome shotgun (WGS) entry which is preliminary data.</text>
</comment>
<dbReference type="Gene3D" id="3.30.420.10">
    <property type="entry name" value="Ribonuclease H-like superfamily/Ribonuclease H"/>
    <property type="match status" value="1"/>
</dbReference>
<dbReference type="STRING" id="81479.RA876_09450"/>
<dbReference type="AlphaFoldDB" id="A0A1Q8YCS1"/>
<dbReference type="EMBL" id="MSYM01000015">
    <property type="protein sequence ID" value="OLP05654.1"/>
    <property type="molecule type" value="Genomic_DNA"/>
</dbReference>
<accession>A0A1Q8YCS1</accession>
<dbReference type="GO" id="GO:0003676">
    <property type="term" value="F:nucleic acid binding"/>
    <property type="evidence" value="ECO:0007669"/>
    <property type="project" value="InterPro"/>
</dbReference>
<keyword evidence="4" id="KW-1185">Reference proteome</keyword>